<comment type="caution">
    <text evidence="1">The sequence shown here is derived from an EMBL/GenBank/DDBJ whole genome shotgun (WGS) entry which is preliminary data.</text>
</comment>
<accession>A0A8H7AAL7</accession>
<dbReference type="EMBL" id="JAACFV010000104">
    <property type="protein sequence ID" value="KAF7505650.1"/>
    <property type="molecule type" value="Genomic_DNA"/>
</dbReference>
<protein>
    <submittedName>
        <fullName evidence="1">Uncharacterized protein</fullName>
    </submittedName>
</protein>
<name>A0A8H7AAL7_9EURO</name>
<dbReference type="AlphaFoldDB" id="A0A8H7AAL7"/>
<dbReference type="OrthoDB" id="4159642at2759"/>
<evidence type="ECO:0000313" key="1">
    <source>
        <dbReference type="EMBL" id="KAF7505650.1"/>
    </source>
</evidence>
<gene>
    <name evidence="1" type="ORF">GJ744_000585</name>
</gene>
<reference evidence="1" key="1">
    <citation type="submission" date="2020-02" db="EMBL/GenBank/DDBJ databases">
        <authorList>
            <person name="Palmer J.M."/>
        </authorList>
    </citation>
    <scope>NUCLEOTIDE SEQUENCE</scope>
    <source>
        <strain evidence="1">EPUS1.4</strain>
        <tissue evidence="1">Thallus</tissue>
    </source>
</reference>
<dbReference type="Proteomes" id="UP000606974">
    <property type="component" value="Unassembled WGS sequence"/>
</dbReference>
<evidence type="ECO:0000313" key="2">
    <source>
        <dbReference type="Proteomes" id="UP000606974"/>
    </source>
</evidence>
<proteinExistence type="predicted"/>
<sequence>MCTTSQYLYNCSHPASYRFRTSTCRDPASSTCRIRDENSFLPYTCTKCAANTRTRKGKLETDERNRYSTDVKIMVAKKTWHIPSRCFVDAGFQNLDPFGVGIETETPNRARLQSPLTSIPGGALTMDETGISDRVLGHPRDLSPCCLKSSGRGAYQATRLEGVEDRERGRIVDSFCDSRF</sequence>
<organism evidence="1 2">
    <name type="scientific">Endocarpon pusillum</name>
    <dbReference type="NCBI Taxonomy" id="364733"/>
    <lineage>
        <taxon>Eukaryota</taxon>
        <taxon>Fungi</taxon>
        <taxon>Dikarya</taxon>
        <taxon>Ascomycota</taxon>
        <taxon>Pezizomycotina</taxon>
        <taxon>Eurotiomycetes</taxon>
        <taxon>Chaetothyriomycetidae</taxon>
        <taxon>Verrucariales</taxon>
        <taxon>Verrucariaceae</taxon>
        <taxon>Endocarpon</taxon>
    </lineage>
</organism>
<keyword evidence="2" id="KW-1185">Reference proteome</keyword>